<evidence type="ECO:0000313" key="1">
    <source>
        <dbReference type="EMBL" id="EFN78965.1"/>
    </source>
</evidence>
<feature type="non-terminal residue" evidence="1">
    <location>
        <position position="68"/>
    </location>
</feature>
<dbReference type="EMBL" id="GL451579">
    <property type="protein sequence ID" value="EFN78965.1"/>
    <property type="molecule type" value="Genomic_DNA"/>
</dbReference>
<accession>E2BZB4</accession>
<sequence length="68" mass="7874">PNVTILSINQVIKMKMSLIAEDDFVRKISTHLLLFHNPFNELSSLSVVSRLQCLSQLNFVNMKLQIFR</sequence>
<keyword evidence="2" id="KW-1185">Reference proteome</keyword>
<name>E2BZB4_HARSA</name>
<dbReference type="Proteomes" id="UP000008237">
    <property type="component" value="Unassembled WGS sequence"/>
</dbReference>
<feature type="non-terminal residue" evidence="1">
    <location>
        <position position="1"/>
    </location>
</feature>
<protein>
    <submittedName>
        <fullName evidence="1">Uncharacterized protein</fullName>
    </submittedName>
</protein>
<reference evidence="1 2" key="1">
    <citation type="journal article" date="2010" name="Science">
        <title>Genomic comparison of the ants Camponotus floridanus and Harpegnathos saltator.</title>
        <authorList>
            <person name="Bonasio R."/>
            <person name="Zhang G."/>
            <person name="Ye C."/>
            <person name="Mutti N.S."/>
            <person name="Fang X."/>
            <person name="Qin N."/>
            <person name="Donahue G."/>
            <person name="Yang P."/>
            <person name="Li Q."/>
            <person name="Li C."/>
            <person name="Zhang P."/>
            <person name="Huang Z."/>
            <person name="Berger S.L."/>
            <person name="Reinberg D."/>
            <person name="Wang J."/>
            <person name="Liebig J."/>
        </authorList>
    </citation>
    <scope>NUCLEOTIDE SEQUENCE [LARGE SCALE GENOMIC DNA]</scope>
    <source>
        <strain evidence="1 2">R22 G/1</strain>
    </source>
</reference>
<dbReference type="InParanoid" id="E2BZB4"/>
<gene>
    <name evidence="1" type="ORF">EAI_01126</name>
</gene>
<dbReference type="AlphaFoldDB" id="E2BZB4"/>
<organism evidence="2">
    <name type="scientific">Harpegnathos saltator</name>
    <name type="common">Jerdon's jumping ant</name>
    <dbReference type="NCBI Taxonomy" id="610380"/>
    <lineage>
        <taxon>Eukaryota</taxon>
        <taxon>Metazoa</taxon>
        <taxon>Ecdysozoa</taxon>
        <taxon>Arthropoda</taxon>
        <taxon>Hexapoda</taxon>
        <taxon>Insecta</taxon>
        <taxon>Pterygota</taxon>
        <taxon>Neoptera</taxon>
        <taxon>Endopterygota</taxon>
        <taxon>Hymenoptera</taxon>
        <taxon>Apocrita</taxon>
        <taxon>Aculeata</taxon>
        <taxon>Formicoidea</taxon>
        <taxon>Formicidae</taxon>
        <taxon>Ponerinae</taxon>
        <taxon>Ponerini</taxon>
        <taxon>Harpegnathos</taxon>
    </lineage>
</organism>
<proteinExistence type="predicted"/>
<evidence type="ECO:0000313" key="2">
    <source>
        <dbReference type="Proteomes" id="UP000008237"/>
    </source>
</evidence>